<reference evidence="2 3" key="1">
    <citation type="journal article" date="2021" name="Plant Biotechnol. J.">
        <title>Multi-omics assisted identification of the key and species-specific regulatory components of drought-tolerant mechanisms in Gossypium stocksii.</title>
        <authorList>
            <person name="Yu D."/>
            <person name="Ke L."/>
            <person name="Zhang D."/>
            <person name="Wu Y."/>
            <person name="Sun Y."/>
            <person name="Mei J."/>
            <person name="Sun J."/>
            <person name="Sun Y."/>
        </authorList>
    </citation>
    <scope>NUCLEOTIDE SEQUENCE [LARGE SCALE GENOMIC DNA]</scope>
    <source>
        <strain evidence="3">cv. E1</strain>
        <tissue evidence="2">Leaf</tissue>
    </source>
</reference>
<dbReference type="EMBL" id="JAIQCV010000008">
    <property type="protein sequence ID" value="KAH1074509.1"/>
    <property type="molecule type" value="Genomic_DNA"/>
</dbReference>
<feature type="compositionally biased region" description="Basic and acidic residues" evidence="1">
    <location>
        <begin position="22"/>
        <end position="32"/>
    </location>
</feature>
<keyword evidence="3" id="KW-1185">Reference proteome</keyword>
<evidence type="ECO:0000313" key="3">
    <source>
        <dbReference type="Proteomes" id="UP000828251"/>
    </source>
</evidence>
<gene>
    <name evidence="2" type="ORF">J1N35_026837</name>
</gene>
<comment type="caution">
    <text evidence="2">The sequence shown here is derived from an EMBL/GenBank/DDBJ whole genome shotgun (WGS) entry which is preliminary data.</text>
</comment>
<evidence type="ECO:0000313" key="2">
    <source>
        <dbReference type="EMBL" id="KAH1074509.1"/>
    </source>
</evidence>
<feature type="compositionally biased region" description="Basic and acidic residues" evidence="1">
    <location>
        <begin position="50"/>
        <end position="68"/>
    </location>
</feature>
<organism evidence="2 3">
    <name type="scientific">Gossypium stocksii</name>
    <dbReference type="NCBI Taxonomy" id="47602"/>
    <lineage>
        <taxon>Eukaryota</taxon>
        <taxon>Viridiplantae</taxon>
        <taxon>Streptophyta</taxon>
        <taxon>Embryophyta</taxon>
        <taxon>Tracheophyta</taxon>
        <taxon>Spermatophyta</taxon>
        <taxon>Magnoliopsida</taxon>
        <taxon>eudicotyledons</taxon>
        <taxon>Gunneridae</taxon>
        <taxon>Pentapetalae</taxon>
        <taxon>rosids</taxon>
        <taxon>malvids</taxon>
        <taxon>Malvales</taxon>
        <taxon>Malvaceae</taxon>
        <taxon>Malvoideae</taxon>
        <taxon>Gossypium</taxon>
    </lineage>
</organism>
<name>A0A9D3ZZ62_9ROSI</name>
<feature type="region of interest" description="Disordered" evidence="1">
    <location>
        <begin position="22"/>
        <end position="68"/>
    </location>
</feature>
<protein>
    <submittedName>
        <fullName evidence="2">Uncharacterized protein</fullName>
    </submittedName>
</protein>
<sequence length="68" mass="7898">MKKGGGLDLMWDYGSEEERGVACGKDCGERHGVTKKKKKERKKRKQRDKGRRDDDEMRRDENRVGSGE</sequence>
<evidence type="ECO:0000256" key="1">
    <source>
        <dbReference type="SAM" id="MobiDB-lite"/>
    </source>
</evidence>
<feature type="compositionally biased region" description="Basic residues" evidence="1">
    <location>
        <begin position="33"/>
        <end position="49"/>
    </location>
</feature>
<dbReference type="Proteomes" id="UP000828251">
    <property type="component" value="Unassembled WGS sequence"/>
</dbReference>
<proteinExistence type="predicted"/>
<dbReference type="AlphaFoldDB" id="A0A9D3ZZ62"/>
<accession>A0A9D3ZZ62</accession>